<dbReference type="InterPro" id="IPR052895">
    <property type="entry name" value="HetReg/Transcr_Mod"/>
</dbReference>
<accession>A0ABR0JSU4</accession>
<protein>
    <recommendedName>
        <fullName evidence="1">Heterokaryon incompatibility domain-containing protein</fullName>
    </recommendedName>
</protein>
<gene>
    <name evidence="2" type="ORF">LTR24_010755</name>
</gene>
<comment type="caution">
    <text evidence="2">The sequence shown here is derived from an EMBL/GenBank/DDBJ whole genome shotgun (WGS) entry which is preliminary data.</text>
</comment>
<organism evidence="2 3">
    <name type="scientific">Lithohypha guttulata</name>
    <dbReference type="NCBI Taxonomy" id="1690604"/>
    <lineage>
        <taxon>Eukaryota</taxon>
        <taxon>Fungi</taxon>
        <taxon>Dikarya</taxon>
        <taxon>Ascomycota</taxon>
        <taxon>Pezizomycotina</taxon>
        <taxon>Eurotiomycetes</taxon>
        <taxon>Chaetothyriomycetidae</taxon>
        <taxon>Chaetothyriales</taxon>
        <taxon>Trichomeriaceae</taxon>
        <taxon>Lithohypha</taxon>
    </lineage>
</organism>
<dbReference type="Proteomes" id="UP001345013">
    <property type="component" value="Unassembled WGS sequence"/>
</dbReference>
<dbReference type="InterPro" id="IPR010730">
    <property type="entry name" value="HET"/>
</dbReference>
<dbReference type="EMBL" id="JAVRRG010000568">
    <property type="protein sequence ID" value="KAK5069035.1"/>
    <property type="molecule type" value="Genomic_DNA"/>
</dbReference>
<proteinExistence type="predicted"/>
<dbReference type="Pfam" id="PF26639">
    <property type="entry name" value="Het-6_barrel"/>
    <property type="match status" value="1"/>
</dbReference>
<evidence type="ECO:0000313" key="3">
    <source>
        <dbReference type="Proteomes" id="UP001345013"/>
    </source>
</evidence>
<evidence type="ECO:0000259" key="1">
    <source>
        <dbReference type="Pfam" id="PF06985"/>
    </source>
</evidence>
<reference evidence="2 3" key="1">
    <citation type="submission" date="2023-08" db="EMBL/GenBank/DDBJ databases">
        <title>Black Yeasts Isolated from many extreme environments.</title>
        <authorList>
            <person name="Coleine C."/>
            <person name="Stajich J.E."/>
            <person name="Selbmann L."/>
        </authorList>
    </citation>
    <scope>NUCLEOTIDE SEQUENCE [LARGE SCALE GENOMIC DNA]</scope>
    <source>
        <strain evidence="2 3">CCFEE 5885</strain>
    </source>
</reference>
<dbReference type="PANTHER" id="PTHR24148:SF64">
    <property type="entry name" value="HETEROKARYON INCOMPATIBILITY DOMAIN-CONTAINING PROTEIN"/>
    <property type="match status" value="1"/>
</dbReference>
<dbReference type="PANTHER" id="PTHR24148">
    <property type="entry name" value="ANKYRIN REPEAT DOMAIN-CONTAINING PROTEIN 39 HOMOLOG-RELATED"/>
    <property type="match status" value="1"/>
</dbReference>
<name>A0ABR0JSU4_9EURO</name>
<sequence length="623" mass="70506">MQIIIWQIRALVPLKSQPEYFALSYTWGRPGPQFPSEWDDPTATRGITVNGKSFQVRLNLHEALHMLRRRWSEDFTWWIDAICINQDDIPERNSQVSRMGEIYKKCTGTVVWLGPADSTTETAIPKIIELAESWEQHPDSLTTVGVADENIEGYRVRAKSSFRSGSAPFLGSLAAAVPEILVDKSLDRPRNMPSTHSYVPMWSLRNKLIQVSSIAEQMNNRSLGNANDFEQRSLSLAMMRSLHGSMTAATELLLLIADHKKSTNAGMETELTALLEQYRSTLATDLRDKVYAALGISRNEEKIEPDYSLPVEDVYVHAAKRSIETTQSFRILTHCRFPPRLGGLPSWVPDWTDWEASTRTGLPQRDYKGRGIRNEDKMYAATGDLQADFRFEEHDRELIVKGTIFDELVFVSTRCSYGTVRNPSRSFGNNSQSLEDDVASREADAAKVLHRQWLREWAAFQSSTKHEFAWIDHGDWTYQPEGGNDQFDKLTYVPTGEALNVAYLRTLAADVCLNLANGRELRISDKNCEGVQDLSWCLEEACMRRCFGRAFAVSELGLLMLVPAEAQIGDGIAFVQGSEVPFILRPSRADVLFIGECYIHGLMDGEVWREIEKHGILTELRLI</sequence>
<evidence type="ECO:0000313" key="2">
    <source>
        <dbReference type="EMBL" id="KAK5069035.1"/>
    </source>
</evidence>
<feature type="domain" description="Heterokaryon incompatibility" evidence="1">
    <location>
        <begin position="20"/>
        <end position="137"/>
    </location>
</feature>
<keyword evidence="3" id="KW-1185">Reference proteome</keyword>
<dbReference type="Pfam" id="PF06985">
    <property type="entry name" value="HET"/>
    <property type="match status" value="1"/>
</dbReference>